<gene>
    <name evidence="1" type="ORF">M378DRAFT_639996</name>
</gene>
<dbReference type="HOGENOM" id="CLU_1239851_0_0_1"/>
<evidence type="ECO:0000313" key="2">
    <source>
        <dbReference type="Proteomes" id="UP000054549"/>
    </source>
</evidence>
<accession>A0A0C2WFB1</accession>
<proteinExistence type="predicted"/>
<dbReference type="Proteomes" id="UP000054549">
    <property type="component" value="Unassembled WGS sequence"/>
</dbReference>
<evidence type="ECO:0000313" key="1">
    <source>
        <dbReference type="EMBL" id="KIL55296.1"/>
    </source>
</evidence>
<dbReference type="AlphaFoldDB" id="A0A0C2WFB1"/>
<protein>
    <submittedName>
        <fullName evidence="1">Uncharacterized protein</fullName>
    </submittedName>
</protein>
<organism evidence="1 2">
    <name type="scientific">Amanita muscaria (strain Koide BX008)</name>
    <dbReference type="NCBI Taxonomy" id="946122"/>
    <lineage>
        <taxon>Eukaryota</taxon>
        <taxon>Fungi</taxon>
        <taxon>Dikarya</taxon>
        <taxon>Basidiomycota</taxon>
        <taxon>Agaricomycotina</taxon>
        <taxon>Agaricomycetes</taxon>
        <taxon>Agaricomycetidae</taxon>
        <taxon>Agaricales</taxon>
        <taxon>Pluteineae</taxon>
        <taxon>Amanitaceae</taxon>
        <taxon>Amanita</taxon>
    </lineage>
</organism>
<keyword evidence="2" id="KW-1185">Reference proteome</keyword>
<dbReference type="EMBL" id="KN818535">
    <property type="protein sequence ID" value="KIL55296.1"/>
    <property type="molecule type" value="Genomic_DNA"/>
</dbReference>
<name>A0A0C2WFB1_AMAMK</name>
<dbReference type="InParanoid" id="A0A0C2WFB1"/>
<reference evidence="1 2" key="1">
    <citation type="submission" date="2014-04" db="EMBL/GenBank/DDBJ databases">
        <title>Evolutionary Origins and Diversification of the Mycorrhizal Mutualists.</title>
        <authorList>
            <consortium name="DOE Joint Genome Institute"/>
            <consortium name="Mycorrhizal Genomics Consortium"/>
            <person name="Kohler A."/>
            <person name="Kuo A."/>
            <person name="Nagy L.G."/>
            <person name="Floudas D."/>
            <person name="Copeland A."/>
            <person name="Barry K.W."/>
            <person name="Cichocki N."/>
            <person name="Veneault-Fourrey C."/>
            <person name="LaButti K."/>
            <person name="Lindquist E.A."/>
            <person name="Lipzen A."/>
            <person name="Lundell T."/>
            <person name="Morin E."/>
            <person name="Murat C."/>
            <person name="Riley R."/>
            <person name="Ohm R."/>
            <person name="Sun H."/>
            <person name="Tunlid A."/>
            <person name="Henrissat B."/>
            <person name="Grigoriev I.V."/>
            <person name="Hibbett D.S."/>
            <person name="Martin F."/>
        </authorList>
    </citation>
    <scope>NUCLEOTIDE SEQUENCE [LARGE SCALE GENOMIC DNA]</scope>
    <source>
        <strain evidence="1 2">Koide BX008</strain>
    </source>
</reference>
<sequence length="223" mass="23950">MSLCGRERSMGYDCFLSLKSPLSWIIFDRSCGSRASPFPACFSAFPTSLTSLGTTSSTTAPSIDAVVSNTAGFYAQADLLFCRWVSGISSISGGGTSTAGITNTNASAACGMDLSGTTTTIVPINLLPYSPPCPTAAQVLAHIVQPMARFWLALDAWLCLLHAGAVEDEKNVGRKVLFSWRSFFNRFWWHLSLMLYACAPITRIQERFAGSACSGAEQGRSCR</sequence>